<reference evidence="3" key="1">
    <citation type="submission" date="2013-01" db="EMBL/GenBank/DDBJ databases">
        <title>Draft Genome Sequence of a Mulberry Tree, Morus notabilis C.K. Schneid.</title>
        <authorList>
            <person name="He N."/>
            <person name="Zhao S."/>
        </authorList>
    </citation>
    <scope>NUCLEOTIDE SEQUENCE</scope>
</reference>
<keyword evidence="3" id="KW-1185">Reference proteome</keyword>
<dbReference type="AlphaFoldDB" id="W9QY81"/>
<dbReference type="CDD" id="cd22159">
    <property type="entry name" value="F-box_AtTIR1-like"/>
    <property type="match status" value="1"/>
</dbReference>
<dbReference type="EMBL" id="KE344356">
    <property type="protein sequence ID" value="EXB58161.1"/>
    <property type="molecule type" value="Genomic_DNA"/>
</dbReference>
<name>W9QY81_9ROSA</name>
<feature type="domain" description="COI1 F-box" evidence="1">
    <location>
        <begin position="11"/>
        <end position="51"/>
    </location>
</feature>
<accession>W9QY81</accession>
<sequence length="80" mass="9118">MEDRRESRMNVGMSDVVLGCVIPYIDDPKDRDAVSLVCKRWYDLDALTRKHVTIALCYTPTPDRLRGVRPPGVAETQRKA</sequence>
<dbReference type="InterPro" id="IPR041567">
    <property type="entry name" value="COI1_F-box"/>
</dbReference>
<evidence type="ECO:0000313" key="2">
    <source>
        <dbReference type="EMBL" id="EXB58161.1"/>
    </source>
</evidence>
<organism evidence="2 3">
    <name type="scientific">Morus notabilis</name>
    <dbReference type="NCBI Taxonomy" id="981085"/>
    <lineage>
        <taxon>Eukaryota</taxon>
        <taxon>Viridiplantae</taxon>
        <taxon>Streptophyta</taxon>
        <taxon>Embryophyta</taxon>
        <taxon>Tracheophyta</taxon>
        <taxon>Spermatophyta</taxon>
        <taxon>Magnoliopsida</taxon>
        <taxon>eudicotyledons</taxon>
        <taxon>Gunneridae</taxon>
        <taxon>Pentapetalae</taxon>
        <taxon>rosids</taxon>
        <taxon>fabids</taxon>
        <taxon>Rosales</taxon>
        <taxon>Moraceae</taxon>
        <taxon>Moreae</taxon>
        <taxon>Morus</taxon>
    </lineage>
</organism>
<dbReference type="eggNOG" id="KOG1947">
    <property type="taxonomic scope" value="Eukaryota"/>
</dbReference>
<dbReference type="STRING" id="981085.W9QY81"/>
<evidence type="ECO:0000259" key="1">
    <source>
        <dbReference type="Pfam" id="PF18511"/>
    </source>
</evidence>
<dbReference type="Pfam" id="PF18511">
    <property type="entry name" value="F-box_5"/>
    <property type="match status" value="1"/>
</dbReference>
<dbReference type="FunFam" id="1.20.1280.50:FF:000023">
    <property type="entry name" value="F-box/LRR-repeat protein 4"/>
    <property type="match status" value="1"/>
</dbReference>
<dbReference type="Gene3D" id="1.20.1280.50">
    <property type="match status" value="1"/>
</dbReference>
<evidence type="ECO:0000313" key="3">
    <source>
        <dbReference type="Proteomes" id="UP000030645"/>
    </source>
</evidence>
<protein>
    <recommendedName>
        <fullName evidence="1">COI1 F-box domain-containing protein</fullName>
    </recommendedName>
</protein>
<proteinExistence type="predicted"/>
<gene>
    <name evidence="2" type="ORF">L484_026362</name>
</gene>
<dbReference type="Proteomes" id="UP000030645">
    <property type="component" value="Unassembled WGS sequence"/>
</dbReference>